<dbReference type="STRING" id="695850.A0A067C383"/>
<accession>A0A067C383</accession>
<dbReference type="KEGG" id="spar:SPRG_22334"/>
<dbReference type="RefSeq" id="XP_012208082.1">
    <property type="nucleotide sequence ID" value="XM_012352692.1"/>
</dbReference>
<evidence type="ECO:0000313" key="3">
    <source>
        <dbReference type="Proteomes" id="UP000030745"/>
    </source>
</evidence>
<keyword evidence="1" id="KW-0677">Repeat</keyword>
<dbReference type="SMART" id="SM00698">
    <property type="entry name" value="MORN"/>
    <property type="match status" value="14"/>
</dbReference>
<organism evidence="2 3">
    <name type="scientific">Saprolegnia parasitica (strain CBS 223.65)</name>
    <dbReference type="NCBI Taxonomy" id="695850"/>
    <lineage>
        <taxon>Eukaryota</taxon>
        <taxon>Sar</taxon>
        <taxon>Stramenopiles</taxon>
        <taxon>Oomycota</taxon>
        <taxon>Saprolegniomycetes</taxon>
        <taxon>Saprolegniales</taxon>
        <taxon>Saprolegniaceae</taxon>
        <taxon>Saprolegnia</taxon>
    </lineage>
</organism>
<evidence type="ECO:0000313" key="2">
    <source>
        <dbReference type="EMBL" id="KDO21247.1"/>
    </source>
</evidence>
<dbReference type="VEuPathDB" id="FungiDB:SPRG_22334"/>
<sequence>MNVVFDLGSWRLTDDGRVYRRGKLRFANGDLYDGEWLDGQRQGRGTFTYVNGATYHGEFAHNLFNGFGVLRVPDLQHPLTKEWTKGSSYEGGFRDGHKHGKGTLVRGDGGSYDGTFADNVFSGHGVFCYATGDRYDGDWRHGKWWGKGHLLYRDGGSYDGDFQNGLFHGFGHRAWPHAGGSYVGEYKLGDQHGAGVRVFADGSQYDGDWVDHRQHGSGVWTTATFVYIGDFAHGLPHGNGLFRYTNGDVYEGQMHSGYYYGRGKFTYKDGGFYEGEYVAVRVRRSHCDGGRRVWASGNEYIGEWSNDVMHGRGTLRSTVQGMKVEYMGAFDNGRQSGDGQLRMFKTSSTPLEFPLGSGNYHYGKGECMYTGGFFNGVFHGHGRFLHTDGRAYVGDWVHGKRDGHGDAILTPAAELGDDRRLHIGGNDALYRLLKYTGAFSDDVRHGRGMLYYTNGDGIDGDFVSGHVHGAAEYVFASGRRRRGHWKHGHRVAWDDDAESNQDDDTIASETTVPGKEAAMGTWGRAVAIRAPCAAVYVAPQLLPMALPASTLDGFGVETIRFAMIVVVAAAAYARSLDAGPYFLAHGLLHLVAMSTAVLPPPVAWLLLLVRAVLFHEIVATARYPRKSYEALFNASAAKLEAFFRLHDKARCKEARALAREYFGNEPLLFAKLNDTYTRAEPILLPAVRRG</sequence>
<dbReference type="Pfam" id="PF02493">
    <property type="entry name" value="MORN"/>
    <property type="match status" value="14"/>
</dbReference>
<dbReference type="OrthoDB" id="270720at2759"/>
<dbReference type="Proteomes" id="UP000030745">
    <property type="component" value="Unassembled WGS sequence"/>
</dbReference>
<dbReference type="OMA" id="GELMYEG"/>
<dbReference type="SUPFAM" id="SSF82185">
    <property type="entry name" value="Histone H3 K4-specific methyltransferase SET7/9 N-terminal domain"/>
    <property type="match status" value="6"/>
</dbReference>
<dbReference type="PANTHER" id="PTHR43215">
    <property type="entry name" value="RADIAL SPOKE HEAD 1 HOMOLOG"/>
    <property type="match status" value="1"/>
</dbReference>
<protein>
    <submittedName>
        <fullName evidence="2">Uncharacterized protein</fullName>
    </submittedName>
</protein>
<dbReference type="GeneID" id="24142717"/>
<dbReference type="EMBL" id="KK583292">
    <property type="protein sequence ID" value="KDO21247.1"/>
    <property type="molecule type" value="Genomic_DNA"/>
</dbReference>
<keyword evidence="3" id="KW-1185">Reference proteome</keyword>
<evidence type="ECO:0000256" key="1">
    <source>
        <dbReference type="ARBA" id="ARBA00022737"/>
    </source>
</evidence>
<proteinExistence type="predicted"/>
<gene>
    <name evidence="2" type="ORF">SPRG_22334</name>
</gene>
<dbReference type="PANTHER" id="PTHR43215:SF14">
    <property type="entry name" value="RADIAL SPOKE HEAD 1 HOMOLOG"/>
    <property type="match status" value="1"/>
</dbReference>
<name>A0A067C383_SAPPC</name>
<dbReference type="Gene3D" id="2.20.110.10">
    <property type="entry name" value="Histone H3 K4-specific methyltransferase SET7/9 N-terminal domain"/>
    <property type="match status" value="6"/>
</dbReference>
<dbReference type="InterPro" id="IPR003409">
    <property type="entry name" value="MORN"/>
</dbReference>
<reference evidence="2 3" key="1">
    <citation type="journal article" date="2013" name="PLoS Genet.">
        <title>Distinctive expansion of potential virulence genes in the genome of the oomycete fish pathogen Saprolegnia parasitica.</title>
        <authorList>
            <person name="Jiang R.H."/>
            <person name="de Bruijn I."/>
            <person name="Haas B.J."/>
            <person name="Belmonte R."/>
            <person name="Lobach L."/>
            <person name="Christie J."/>
            <person name="van den Ackerveken G."/>
            <person name="Bottin A."/>
            <person name="Bulone V."/>
            <person name="Diaz-Moreno S.M."/>
            <person name="Dumas B."/>
            <person name="Fan L."/>
            <person name="Gaulin E."/>
            <person name="Govers F."/>
            <person name="Grenville-Briggs L.J."/>
            <person name="Horner N.R."/>
            <person name="Levin J.Z."/>
            <person name="Mammella M."/>
            <person name="Meijer H.J."/>
            <person name="Morris P."/>
            <person name="Nusbaum C."/>
            <person name="Oome S."/>
            <person name="Phillips A.J."/>
            <person name="van Rooyen D."/>
            <person name="Rzeszutek E."/>
            <person name="Saraiva M."/>
            <person name="Secombes C.J."/>
            <person name="Seidl M.F."/>
            <person name="Snel B."/>
            <person name="Stassen J.H."/>
            <person name="Sykes S."/>
            <person name="Tripathy S."/>
            <person name="van den Berg H."/>
            <person name="Vega-Arreguin J.C."/>
            <person name="Wawra S."/>
            <person name="Young S.K."/>
            <person name="Zeng Q."/>
            <person name="Dieguez-Uribeondo J."/>
            <person name="Russ C."/>
            <person name="Tyler B.M."/>
            <person name="van West P."/>
        </authorList>
    </citation>
    <scope>NUCLEOTIDE SEQUENCE [LARGE SCALE GENOMIC DNA]</scope>
    <source>
        <strain evidence="2 3">CBS 223.65</strain>
    </source>
</reference>
<dbReference type="AlphaFoldDB" id="A0A067C383"/>